<sequence>MKSFPKIIPRKSFSSQAIPIRERPGYCICPFPPPEVTLHSAGWDEWETIQKMMLHQEWKNRGNSARGGKHIGCRSIQFFRCNAYRKEIKYPSLEL</sequence>
<dbReference type="Proteomes" id="UP001054837">
    <property type="component" value="Unassembled WGS sequence"/>
</dbReference>
<evidence type="ECO:0000313" key="1">
    <source>
        <dbReference type="EMBL" id="GIY48173.1"/>
    </source>
</evidence>
<proteinExistence type="predicted"/>
<dbReference type="AlphaFoldDB" id="A0AAV4TNL7"/>
<dbReference type="EMBL" id="BPLQ01010066">
    <property type="protein sequence ID" value="GIY48173.1"/>
    <property type="molecule type" value="Genomic_DNA"/>
</dbReference>
<keyword evidence="2" id="KW-1185">Reference proteome</keyword>
<gene>
    <name evidence="1" type="ORF">CDAR_590571</name>
</gene>
<accession>A0AAV4TNL7</accession>
<organism evidence="1 2">
    <name type="scientific">Caerostris darwini</name>
    <dbReference type="NCBI Taxonomy" id="1538125"/>
    <lineage>
        <taxon>Eukaryota</taxon>
        <taxon>Metazoa</taxon>
        <taxon>Ecdysozoa</taxon>
        <taxon>Arthropoda</taxon>
        <taxon>Chelicerata</taxon>
        <taxon>Arachnida</taxon>
        <taxon>Araneae</taxon>
        <taxon>Araneomorphae</taxon>
        <taxon>Entelegynae</taxon>
        <taxon>Araneoidea</taxon>
        <taxon>Araneidae</taxon>
        <taxon>Caerostris</taxon>
    </lineage>
</organism>
<name>A0AAV4TNL7_9ARAC</name>
<comment type="caution">
    <text evidence="1">The sequence shown here is derived from an EMBL/GenBank/DDBJ whole genome shotgun (WGS) entry which is preliminary data.</text>
</comment>
<reference evidence="1 2" key="1">
    <citation type="submission" date="2021-06" db="EMBL/GenBank/DDBJ databases">
        <title>Caerostris darwini draft genome.</title>
        <authorList>
            <person name="Kono N."/>
            <person name="Arakawa K."/>
        </authorList>
    </citation>
    <scope>NUCLEOTIDE SEQUENCE [LARGE SCALE GENOMIC DNA]</scope>
</reference>
<evidence type="ECO:0000313" key="2">
    <source>
        <dbReference type="Proteomes" id="UP001054837"/>
    </source>
</evidence>
<protein>
    <submittedName>
        <fullName evidence="1">Uncharacterized protein</fullName>
    </submittedName>
</protein>